<keyword evidence="3" id="KW-1185">Reference proteome</keyword>
<dbReference type="EMBL" id="BAAARV010000031">
    <property type="protein sequence ID" value="GAA2351964.1"/>
    <property type="molecule type" value="Genomic_DNA"/>
</dbReference>
<evidence type="ECO:0000256" key="1">
    <source>
        <dbReference type="SAM" id="Phobius"/>
    </source>
</evidence>
<dbReference type="Proteomes" id="UP001501444">
    <property type="component" value="Unassembled WGS sequence"/>
</dbReference>
<reference evidence="2 3" key="1">
    <citation type="journal article" date="2019" name="Int. J. Syst. Evol. Microbiol.">
        <title>The Global Catalogue of Microorganisms (GCM) 10K type strain sequencing project: providing services to taxonomists for standard genome sequencing and annotation.</title>
        <authorList>
            <consortium name="The Broad Institute Genomics Platform"/>
            <consortium name="The Broad Institute Genome Sequencing Center for Infectious Disease"/>
            <person name="Wu L."/>
            <person name="Ma J."/>
        </authorList>
    </citation>
    <scope>NUCLEOTIDE SEQUENCE [LARGE SCALE GENOMIC DNA]</scope>
    <source>
        <strain evidence="2 3">JCM 3272</strain>
    </source>
</reference>
<proteinExistence type="predicted"/>
<name>A0ABN3GHX0_9ACTN</name>
<feature type="transmembrane region" description="Helical" evidence="1">
    <location>
        <begin position="229"/>
        <end position="250"/>
    </location>
</feature>
<keyword evidence="1" id="KW-0472">Membrane</keyword>
<organism evidence="2 3">
    <name type="scientific">Dactylosporangium salmoneum</name>
    <dbReference type="NCBI Taxonomy" id="53361"/>
    <lineage>
        <taxon>Bacteria</taxon>
        <taxon>Bacillati</taxon>
        <taxon>Actinomycetota</taxon>
        <taxon>Actinomycetes</taxon>
        <taxon>Micromonosporales</taxon>
        <taxon>Micromonosporaceae</taxon>
        <taxon>Dactylosporangium</taxon>
    </lineage>
</organism>
<keyword evidence="1" id="KW-1133">Transmembrane helix</keyword>
<comment type="caution">
    <text evidence="2">The sequence shown here is derived from an EMBL/GenBank/DDBJ whole genome shotgun (WGS) entry which is preliminary data.</text>
</comment>
<accession>A0ABN3GHX0</accession>
<feature type="transmembrane region" description="Helical" evidence="1">
    <location>
        <begin position="167"/>
        <end position="190"/>
    </location>
</feature>
<evidence type="ECO:0000313" key="3">
    <source>
        <dbReference type="Proteomes" id="UP001501444"/>
    </source>
</evidence>
<gene>
    <name evidence="2" type="ORF">GCM10010170_042350</name>
</gene>
<protein>
    <submittedName>
        <fullName evidence="2">Uncharacterized protein</fullName>
    </submittedName>
</protein>
<feature type="transmembrane region" description="Helical" evidence="1">
    <location>
        <begin position="137"/>
        <end position="155"/>
    </location>
</feature>
<keyword evidence="1" id="KW-0812">Transmembrane</keyword>
<evidence type="ECO:0000313" key="2">
    <source>
        <dbReference type="EMBL" id="GAA2351964.1"/>
    </source>
</evidence>
<sequence length="310" mass="32346">MRHARERITVTDQQLAGWTGTRSRTELQLSGACPACHDPTFMNLPLTSTSLESAPGLPAPTTLTASVPCACHGEHPGRPEGVAEGCGRTWTITATFVSDTQVKVGAANDPHLTEAAEALRAETAGRLQSVRTAADRWTAAVVTLIGLVGIVVPALGRDDIRSLEPWARILVGGSLLAALAAAAVAVVNGYSAAHGLPVTRPVADDEGLREWYIAHRSRASTAADRLRRAIVAAAVTIATLAAAVGVTTFAPTASPESTPVQVTRPDGATVCGVLLPSTADNTLRIRRADSGDIEILRPSDLVRLKPVKVC</sequence>